<dbReference type="InterPro" id="IPR036895">
    <property type="entry name" value="Uracil-DNA_glycosylase-like_sf"/>
</dbReference>
<dbReference type="Proteomes" id="UP000324974">
    <property type="component" value="Chromosome"/>
</dbReference>
<protein>
    <submittedName>
        <fullName evidence="5">Mismatch-specific DNA-glycosylase</fullName>
    </submittedName>
</protein>
<feature type="domain" description="Uracil-DNA glycosylase-like" evidence="4">
    <location>
        <begin position="25"/>
        <end position="189"/>
    </location>
</feature>
<proteinExistence type="predicted"/>
<dbReference type="GO" id="GO:0008263">
    <property type="term" value="F:pyrimidine-specific mismatch base pair DNA N-glycosylase activity"/>
    <property type="evidence" value="ECO:0007669"/>
    <property type="project" value="TreeGrafter"/>
</dbReference>
<dbReference type="InterPro" id="IPR015637">
    <property type="entry name" value="MUG/TDG"/>
</dbReference>
<evidence type="ECO:0000256" key="3">
    <source>
        <dbReference type="ARBA" id="ARBA00023204"/>
    </source>
</evidence>
<dbReference type="InterPro" id="IPR005122">
    <property type="entry name" value="Uracil-DNA_glycosylase-like"/>
</dbReference>
<dbReference type="AlphaFoldDB" id="A0A5C1AED5"/>
<reference evidence="6" key="1">
    <citation type="submission" date="2019-08" db="EMBL/GenBank/DDBJ databases">
        <title>Limnoglobus roseus gen. nov., sp. nov., a novel freshwater planctomycete with a giant genome from the family Gemmataceae.</title>
        <authorList>
            <person name="Kulichevskaya I.S."/>
            <person name="Naumoff D.G."/>
            <person name="Miroshnikov K."/>
            <person name="Ivanova A."/>
            <person name="Philippov D.A."/>
            <person name="Hakobyan A."/>
            <person name="Rijpstra I.C."/>
            <person name="Sinninghe Damste J.S."/>
            <person name="Liesack W."/>
            <person name="Dedysh S.N."/>
        </authorList>
    </citation>
    <scope>NUCLEOTIDE SEQUENCE [LARGE SCALE GENOMIC DNA]</scope>
    <source>
        <strain evidence="6">PX52</strain>
    </source>
</reference>
<dbReference type="OrthoDB" id="9799921at2"/>
<dbReference type="Gene3D" id="3.40.470.10">
    <property type="entry name" value="Uracil-DNA glycosylase-like domain"/>
    <property type="match status" value="1"/>
</dbReference>
<dbReference type="CDD" id="cd10028">
    <property type="entry name" value="UDG-F2_TDG_MUG"/>
    <property type="match status" value="1"/>
</dbReference>
<dbReference type="PANTHER" id="PTHR12159">
    <property type="entry name" value="G/T AND G/U MISMATCH-SPECIFIC DNA GLYCOSYLASE"/>
    <property type="match status" value="1"/>
</dbReference>
<dbReference type="KEGG" id="lrs:PX52LOC_03349"/>
<keyword evidence="1" id="KW-0227">DNA damage</keyword>
<dbReference type="PANTHER" id="PTHR12159:SF9">
    <property type="entry name" value="G_T MISMATCH-SPECIFIC THYMINE DNA GLYCOSYLASE"/>
    <property type="match status" value="1"/>
</dbReference>
<evidence type="ECO:0000259" key="4">
    <source>
        <dbReference type="SMART" id="SM00986"/>
    </source>
</evidence>
<organism evidence="5 6">
    <name type="scientific">Limnoglobus roseus</name>
    <dbReference type="NCBI Taxonomy" id="2598579"/>
    <lineage>
        <taxon>Bacteria</taxon>
        <taxon>Pseudomonadati</taxon>
        <taxon>Planctomycetota</taxon>
        <taxon>Planctomycetia</taxon>
        <taxon>Gemmatales</taxon>
        <taxon>Gemmataceae</taxon>
        <taxon>Limnoglobus</taxon>
    </lineage>
</organism>
<keyword evidence="2" id="KW-0378">Hydrolase</keyword>
<name>A0A5C1AED5_9BACT</name>
<evidence type="ECO:0000313" key="5">
    <source>
        <dbReference type="EMBL" id="QEL16396.1"/>
    </source>
</evidence>
<keyword evidence="6" id="KW-1185">Reference proteome</keyword>
<evidence type="ECO:0000256" key="1">
    <source>
        <dbReference type="ARBA" id="ARBA00022763"/>
    </source>
</evidence>
<dbReference type="SUPFAM" id="SSF52141">
    <property type="entry name" value="Uracil-DNA glycosylase-like"/>
    <property type="match status" value="1"/>
</dbReference>
<dbReference type="EMBL" id="CP042425">
    <property type="protein sequence ID" value="QEL16396.1"/>
    <property type="molecule type" value="Genomic_DNA"/>
</dbReference>
<dbReference type="Pfam" id="PF03167">
    <property type="entry name" value="UDG"/>
    <property type="match status" value="1"/>
</dbReference>
<keyword evidence="3" id="KW-0234">DNA repair</keyword>
<sequence length="197" mass="21718">MNRNLPTPWKPNKAQLLAAQDKLVPDLIAKDLIVLFAGINPGLYTAAIGHHFGRPGNRFWPALHGGGFTPRLFSPFEESLLLDLKFGITNVVERATARADELTDDELRAGGRRLQAKVKRWHPTVVAFVGIGPYRVVSGIKDARVGLQKDPFGGSHAWVLPNPSGLNAHYQPAVLAQLFGELHLWSTAQHEGRQNQK</sequence>
<accession>A0A5C1AED5</accession>
<dbReference type="SMART" id="SM00986">
    <property type="entry name" value="UDG"/>
    <property type="match status" value="1"/>
</dbReference>
<gene>
    <name evidence="5" type="ORF">PX52LOC_03349</name>
</gene>
<evidence type="ECO:0000256" key="2">
    <source>
        <dbReference type="ARBA" id="ARBA00022801"/>
    </source>
</evidence>
<evidence type="ECO:0000313" key="6">
    <source>
        <dbReference type="Proteomes" id="UP000324974"/>
    </source>
</evidence>
<dbReference type="GO" id="GO:0006285">
    <property type="term" value="P:base-excision repair, AP site formation"/>
    <property type="evidence" value="ECO:0007669"/>
    <property type="project" value="InterPro"/>
</dbReference>
<dbReference type="SMART" id="SM00987">
    <property type="entry name" value="UreE_C"/>
    <property type="match status" value="1"/>
</dbReference>
<dbReference type="RefSeq" id="WP_149111137.1">
    <property type="nucleotide sequence ID" value="NZ_CP042425.1"/>
</dbReference>
<dbReference type="GO" id="GO:0004844">
    <property type="term" value="F:uracil DNA N-glycosylase activity"/>
    <property type="evidence" value="ECO:0007669"/>
    <property type="project" value="TreeGrafter"/>
</dbReference>